<evidence type="ECO:0000256" key="1">
    <source>
        <dbReference type="PROSITE-ProRule" id="PRU00339"/>
    </source>
</evidence>
<gene>
    <name evidence="3" type="ORF">KS419_17925</name>
</gene>
<comment type="caution">
    <text evidence="3">The sequence shown here is derived from an EMBL/GenBank/DDBJ whole genome shotgun (WGS) entry which is preliminary data.</text>
</comment>
<evidence type="ECO:0000259" key="2">
    <source>
        <dbReference type="PROSITE" id="PS50943"/>
    </source>
</evidence>
<dbReference type="InterPro" id="IPR019734">
    <property type="entry name" value="TPR_rpt"/>
</dbReference>
<dbReference type="RefSeq" id="WP_217067761.1">
    <property type="nucleotide sequence ID" value="NZ_JAHQCS010000145.1"/>
</dbReference>
<dbReference type="PROSITE" id="PS50943">
    <property type="entry name" value="HTH_CROC1"/>
    <property type="match status" value="1"/>
</dbReference>
<dbReference type="SMART" id="SM00530">
    <property type="entry name" value="HTH_XRE"/>
    <property type="match status" value="1"/>
</dbReference>
<dbReference type="Proteomes" id="UP000784880">
    <property type="component" value="Unassembled WGS sequence"/>
</dbReference>
<feature type="domain" description="HTH cro/C1-type" evidence="2">
    <location>
        <begin position="7"/>
        <end position="60"/>
    </location>
</feature>
<dbReference type="SMART" id="SM00028">
    <property type="entry name" value="TPR"/>
    <property type="match status" value="4"/>
</dbReference>
<dbReference type="PANTHER" id="PTHR37038:SF14">
    <property type="entry name" value="TRANSCRIPTIONAL ACTIVATOR"/>
    <property type="match status" value="1"/>
</dbReference>
<sequence length="425" mass="50749">MHIGNRLKKIRNLKGVSQSKVCKGIVSPSHYSNIESGRYEASEDILELIAKRLQIPSNYLIHIHEESLEIAELLTVYNKYIETDLSKANYFLEQKQKQLEYIQSINQEVKFLLLNCLHQLKNLKIQEAKKIHDEVSYYIQDENIGALSSNTQFKFYYVSGLLMFYKRKYLESYELYNKALQFSSFDIEKAKILFNLALICYQINDIQKALIFAQDAKTCFMDHHKWVETVESYNLLGILYSEIKEFEKGLEVMNKGLSLASDNKMYLQEAKILHNFGSYYLKIKEFDNSIDYYKKSLDIKHVYDPNNVFVTYLAILNILLEKQDFRQLKLTLSEAYEYVNTTREKYQLIEIEAEMEFLLFNYDKYETQMEECIEYYFSNDLWKDLEGNAKHFSDYHLEQRRYKKAHYYLNIGYLAMKKIYKERLQ</sequence>
<accession>A0ABS6JIV7</accession>
<dbReference type="PANTHER" id="PTHR37038">
    <property type="entry name" value="TRANSCRIPTIONAL REGULATOR-RELATED"/>
    <property type="match status" value="1"/>
</dbReference>
<evidence type="ECO:0000313" key="4">
    <source>
        <dbReference type="Proteomes" id="UP000784880"/>
    </source>
</evidence>
<protein>
    <submittedName>
        <fullName evidence="3">Helix-turn-helix transcriptional regulator</fullName>
    </submittedName>
</protein>
<name>A0ABS6JIV7_9BACI</name>
<keyword evidence="4" id="KW-1185">Reference proteome</keyword>
<dbReference type="CDD" id="cd00093">
    <property type="entry name" value="HTH_XRE"/>
    <property type="match status" value="1"/>
</dbReference>
<dbReference type="Pfam" id="PF01381">
    <property type="entry name" value="HTH_3"/>
    <property type="match status" value="1"/>
</dbReference>
<organism evidence="3 4">
    <name type="scientific">Evansella tamaricis</name>
    <dbReference type="NCBI Taxonomy" id="2069301"/>
    <lineage>
        <taxon>Bacteria</taxon>
        <taxon>Bacillati</taxon>
        <taxon>Bacillota</taxon>
        <taxon>Bacilli</taxon>
        <taxon>Bacillales</taxon>
        <taxon>Bacillaceae</taxon>
        <taxon>Evansella</taxon>
    </lineage>
</organism>
<reference evidence="3 4" key="1">
    <citation type="submission" date="2021-06" db="EMBL/GenBank/DDBJ databases">
        <title>Bacillus sp. RD4P76, an endophyte from a halophyte.</title>
        <authorList>
            <person name="Sun J.-Q."/>
        </authorList>
    </citation>
    <scope>NUCLEOTIDE SEQUENCE [LARGE SCALE GENOMIC DNA]</scope>
    <source>
        <strain evidence="3 4">CGMCC 1.15917</strain>
    </source>
</reference>
<evidence type="ECO:0000313" key="3">
    <source>
        <dbReference type="EMBL" id="MBU9713611.1"/>
    </source>
</evidence>
<feature type="repeat" description="TPR" evidence="1">
    <location>
        <begin position="270"/>
        <end position="303"/>
    </location>
</feature>
<proteinExistence type="predicted"/>
<feature type="repeat" description="TPR" evidence="1">
    <location>
        <begin position="230"/>
        <end position="263"/>
    </location>
</feature>
<keyword evidence="1" id="KW-0802">TPR repeat</keyword>
<dbReference type="PROSITE" id="PS50005">
    <property type="entry name" value="TPR"/>
    <property type="match status" value="2"/>
</dbReference>
<dbReference type="Pfam" id="PF13181">
    <property type="entry name" value="TPR_8"/>
    <property type="match status" value="2"/>
</dbReference>
<dbReference type="InterPro" id="IPR053163">
    <property type="entry name" value="HTH-type_regulator_Rgg"/>
</dbReference>
<dbReference type="EMBL" id="JAHQCS010000145">
    <property type="protein sequence ID" value="MBU9713611.1"/>
    <property type="molecule type" value="Genomic_DNA"/>
</dbReference>
<dbReference type="InterPro" id="IPR001387">
    <property type="entry name" value="Cro/C1-type_HTH"/>
</dbReference>